<dbReference type="EMBL" id="JACEEZ010006026">
    <property type="protein sequence ID" value="KAG0725087.1"/>
    <property type="molecule type" value="Genomic_DNA"/>
</dbReference>
<proteinExistence type="predicted"/>
<evidence type="ECO:0000256" key="1">
    <source>
        <dbReference type="ARBA" id="ARBA00004370"/>
    </source>
</evidence>
<dbReference type="InterPro" id="IPR039735">
    <property type="entry name" value="CHIC1/2"/>
</dbReference>
<reference evidence="5" key="1">
    <citation type="submission" date="2020-07" db="EMBL/GenBank/DDBJ databases">
        <title>The High-quality genome of the commercially important snow crab, Chionoecetes opilio.</title>
        <authorList>
            <person name="Jeong J.-H."/>
            <person name="Ryu S."/>
        </authorList>
    </citation>
    <scope>NUCLEOTIDE SEQUENCE</scope>
    <source>
        <strain evidence="5">MADBK_172401_WGS</strain>
        <tissue evidence="5">Digestive gland</tissue>
    </source>
</reference>
<dbReference type="Pfam" id="PF10256">
    <property type="entry name" value="Erf4"/>
    <property type="match status" value="1"/>
</dbReference>
<keyword evidence="3" id="KW-0812">Transmembrane</keyword>
<dbReference type="Proteomes" id="UP000770661">
    <property type="component" value="Unassembled WGS sequence"/>
</dbReference>
<dbReference type="PANTHER" id="PTHR13005:SF4">
    <property type="entry name" value="CYSTEINE-RICH HYDROPHOBIC PROTEIN"/>
    <property type="match status" value="1"/>
</dbReference>
<evidence type="ECO:0000256" key="2">
    <source>
        <dbReference type="ARBA" id="ARBA00023136"/>
    </source>
</evidence>
<gene>
    <name evidence="5" type="primary">Chic2</name>
    <name evidence="5" type="ORF">GWK47_004822</name>
</gene>
<name>A0A8J5D0G2_CHIOP</name>
<keyword evidence="6" id="KW-1185">Reference proteome</keyword>
<keyword evidence="3" id="KW-1133">Transmembrane helix</keyword>
<keyword evidence="2 3" id="KW-0472">Membrane</keyword>
<evidence type="ECO:0000256" key="3">
    <source>
        <dbReference type="SAM" id="Phobius"/>
    </source>
</evidence>
<feature type="domain" description="Golgin subfamily A member 7/ERF4" evidence="4">
    <location>
        <begin position="47"/>
        <end position="140"/>
    </location>
</feature>
<evidence type="ECO:0000313" key="6">
    <source>
        <dbReference type="Proteomes" id="UP000770661"/>
    </source>
</evidence>
<evidence type="ECO:0000259" key="4">
    <source>
        <dbReference type="Pfam" id="PF10256"/>
    </source>
</evidence>
<comment type="caution">
    <text evidence="5">The sequence shown here is derived from an EMBL/GenBank/DDBJ whole genome shotgun (WGS) entry which is preliminary data.</text>
</comment>
<dbReference type="GO" id="GO:0016020">
    <property type="term" value="C:membrane"/>
    <property type="evidence" value="ECO:0007669"/>
    <property type="project" value="UniProtKB-SubCell"/>
</dbReference>
<dbReference type="InterPro" id="IPR019383">
    <property type="entry name" value="Golgin_A_7/ERF4"/>
</dbReference>
<protein>
    <submittedName>
        <fullName evidence="5">Cysteine-rich hydrophobic domain-containing protein 2</fullName>
    </submittedName>
</protein>
<feature type="transmembrane region" description="Helical" evidence="3">
    <location>
        <begin position="87"/>
        <end position="107"/>
    </location>
</feature>
<dbReference type="AlphaFoldDB" id="A0A8J5D0G2"/>
<accession>A0A8J5D0G2</accession>
<dbReference type="PANTHER" id="PTHR13005">
    <property type="entry name" value="CYSTEINE-RICH HYDROPHOBIC DOMAIN PROTEIN BRAIN X-LINKED PROTEIN"/>
    <property type="match status" value="1"/>
</dbReference>
<evidence type="ECO:0000313" key="5">
    <source>
        <dbReference type="EMBL" id="KAG0725087.1"/>
    </source>
</evidence>
<organism evidence="5 6">
    <name type="scientific">Chionoecetes opilio</name>
    <name type="common">Atlantic snow crab</name>
    <name type="synonym">Cancer opilio</name>
    <dbReference type="NCBI Taxonomy" id="41210"/>
    <lineage>
        <taxon>Eukaryota</taxon>
        <taxon>Metazoa</taxon>
        <taxon>Ecdysozoa</taxon>
        <taxon>Arthropoda</taxon>
        <taxon>Crustacea</taxon>
        <taxon>Multicrustacea</taxon>
        <taxon>Malacostraca</taxon>
        <taxon>Eumalacostraca</taxon>
        <taxon>Eucarida</taxon>
        <taxon>Decapoda</taxon>
        <taxon>Pleocyemata</taxon>
        <taxon>Brachyura</taxon>
        <taxon>Eubrachyura</taxon>
        <taxon>Majoidea</taxon>
        <taxon>Majidae</taxon>
        <taxon>Chionoecetes</taxon>
    </lineage>
</organism>
<dbReference type="OrthoDB" id="67682at2759"/>
<sequence length="187" mass="20841">MADFDAINTIERDDDDNASSSVESYTQTPEPVIIRGAGNITVFGLSNRFCRDFPSPLTGRLAPEEFAGSVGRINTVLRKTLPVSARWLLCGCCFCLCTCGCSLWPVICLSKRTRNAMEKTLEAENTNLYHKLGLHWRLTRQRCDNSSLMEYPHYRVTDGRGTPVVVAQGEAVAEWLACGPKFELCQK</sequence>
<comment type="subcellular location">
    <subcellularLocation>
        <location evidence="1">Membrane</location>
    </subcellularLocation>
</comment>